<name>A0A7C4FI10_9CREN</name>
<organism evidence="1">
    <name type="scientific">Ignisphaera aggregans</name>
    <dbReference type="NCBI Taxonomy" id="334771"/>
    <lineage>
        <taxon>Archaea</taxon>
        <taxon>Thermoproteota</taxon>
        <taxon>Thermoprotei</taxon>
        <taxon>Desulfurococcales</taxon>
        <taxon>Desulfurococcaceae</taxon>
        <taxon>Ignisphaera</taxon>
    </lineage>
</organism>
<comment type="caution">
    <text evidence="1">The sequence shown here is derived from an EMBL/GenBank/DDBJ whole genome shotgun (WGS) entry which is preliminary data.</text>
</comment>
<accession>A0A7C4FI10</accession>
<dbReference type="AlphaFoldDB" id="A0A7C4FI10"/>
<evidence type="ECO:0000313" key="1">
    <source>
        <dbReference type="EMBL" id="HGI88309.1"/>
    </source>
</evidence>
<dbReference type="EMBL" id="DTFF01000064">
    <property type="protein sequence ID" value="HGI88309.1"/>
    <property type="molecule type" value="Genomic_DNA"/>
</dbReference>
<reference evidence="1" key="1">
    <citation type="journal article" date="2020" name="mSystems">
        <title>Genome- and Community-Level Interaction Insights into Carbon Utilization and Element Cycling Functions of Hydrothermarchaeota in Hydrothermal Sediment.</title>
        <authorList>
            <person name="Zhou Z."/>
            <person name="Liu Y."/>
            <person name="Xu W."/>
            <person name="Pan J."/>
            <person name="Luo Z.H."/>
            <person name="Li M."/>
        </authorList>
    </citation>
    <scope>NUCLEOTIDE SEQUENCE [LARGE SCALE GENOMIC DNA]</scope>
    <source>
        <strain evidence="1">SpSt-732</strain>
    </source>
</reference>
<gene>
    <name evidence="1" type="ORF">ENV14_08005</name>
</gene>
<protein>
    <submittedName>
        <fullName evidence="1">Uncharacterized protein</fullName>
    </submittedName>
</protein>
<sequence length="101" mass="11248">MSVNIPEAEGSKIRASLIFDEVIVPVFCDPEEIFECDANDCALELFNVCIKDVIKPSAKSISIDTIKFLKGGKVIVYVVNGKKLYLCAHRIQEDILKLCKT</sequence>
<proteinExistence type="predicted"/>